<dbReference type="InterPro" id="IPR045670">
    <property type="entry name" value="DUF5916"/>
</dbReference>
<feature type="chain" id="PRO_5004794775" description="DUF5916 domain-containing protein" evidence="1">
    <location>
        <begin position="19"/>
        <end position="788"/>
    </location>
</feature>
<geneLocation type="plasmid" evidence="3 4">
    <name>2</name>
</geneLocation>
<dbReference type="KEGG" id="gba:J421_6111"/>
<dbReference type="eggNOG" id="COG2091">
    <property type="taxonomic scope" value="Bacteria"/>
</dbReference>
<keyword evidence="3" id="KW-0614">Plasmid</keyword>
<feature type="domain" description="DUF5916" evidence="2">
    <location>
        <begin position="287"/>
        <end position="354"/>
    </location>
</feature>
<dbReference type="CDD" id="cd09618">
    <property type="entry name" value="CBM9_like_2"/>
    <property type="match status" value="1"/>
</dbReference>
<name>W0RSH3_9BACT</name>
<gene>
    <name evidence="3" type="ORF">J421_6111</name>
</gene>
<dbReference type="AlphaFoldDB" id="W0RSH3"/>
<dbReference type="PATRIC" id="fig|861299.3.peg.6169"/>
<dbReference type="Gene3D" id="2.60.40.1190">
    <property type="match status" value="1"/>
</dbReference>
<keyword evidence="1" id="KW-0732">Signal</keyword>
<dbReference type="EMBL" id="CP007130">
    <property type="protein sequence ID" value="AHG93646.1"/>
    <property type="molecule type" value="Genomic_DNA"/>
</dbReference>
<evidence type="ECO:0000259" key="2">
    <source>
        <dbReference type="Pfam" id="PF19313"/>
    </source>
</evidence>
<keyword evidence="4" id="KW-1185">Reference proteome</keyword>
<protein>
    <recommendedName>
        <fullName evidence="2">DUF5916 domain-containing protein</fullName>
    </recommendedName>
</protein>
<evidence type="ECO:0000256" key="1">
    <source>
        <dbReference type="SAM" id="SignalP"/>
    </source>
</evidence>
<sequence>MSLSVASLLRMLLLAAPALDPALGGPVFDGRSGATAVSAPRLATSIIVDGRLDEPAWARAAVLGGFSQYAPVDGVPAVDSTTVRVWYSPTAIHFGVVAYEAHGAPHATLAQRDHIAQDDYVEIYLGTFHDGRHALVFGVNPLGAQADGILTETGNIATSGVTSAAATRETPDLSPDFVFESKGHVTPWGYEVEVRIPFKSLKYQPADPQRWTLEIVRHVQHSGAEDTWTPTRRGAASFLAQAGTLEGLTGLHRGLVLDATPEWTVRTTGAPDPAGDWRYGRAASSLGGSARWGATNDLTLDATVRPDFSQVESDEGQLVTDPRFALFFPEKRPFFLDGIEQMEVPNGLIYTRRLVQPQGALKLIGRVAGADVAALSAVDDRAASLDGAHPIANVLRVRRSLPNGVQLGAAYTDRVDGARSNRVADVDARARFGGVYAAQLQLAASRTGGDGAVRTGPLWDARLSRNGQRFGFRYELTAIDPDFDAQLGFIQRPAIAHLLVEHRVTRVNATTDVVQRITGDVTLDGTWKYDRFVSGRDALEKKLHLNVNGVLRGGWQASATAFIERFGFDPDLYAGYHVIVPNGSARDTVPFGPRPAIPNLDWALSLATPQFHHVSASAFYVWGHDENFFEWASGAIGFALANVTWRPTDQLRVSGQYQGQWYYRRPAGDLVARDHIPRVRVEYQLTRAVFVRVVSEYRAQQQTALRDDTRGGAPIVLRDPVTGRFAAPAPFRRSSLRAEGLFSYQPVPGTVVFLGYGGTSARSDALALDGLRRESDALFLKASWLFRR</sequence>
<proteinExistence type="predicted"/>
<reference evidence="3 4" key="1">
    <citation type="journal article" date="2014" name="Genome Announc.">
        <title>Genome Sequence and Methylome of Soil Bacterium Gemmatirosa kalamazoonensis KBS708T, a Member of the Rarely Cultivated Gemmatimonadetes Phylum.</title>
        <authorList>
            <person name="Debruyn J.M."/>
            <person name="Radosevich M."/>
            <person name="Wommack K.E."/>
            <person name="Polson S.W."/>
            <person name="Hauser L.J."/>
            <person name="Fawaz M.N."/>
            <person name="Korlach J."/>
            <person name="Tsai Y.C."/>
        </authorList>
    </citation>
    <scope>NUCLEOTIDE SEQUENCE [LARGE SCALE GENOMIC DNA]</scope>
    <source>
        <strain evidence="3 4">KBS708</strain>
        <plasmid evidence="4">Plasmid 2</plasmid>
    </source>
</reference>
<feature type="signal peptide" evidence="1">
    <location>
        <begin position="1"/>
        <end position="18"/>
    </location>
</feature>
<dbReference type="InParanoid" id="W0RSH3"/>
<evidence type="ECO:0000313" key="3">
    <source>
        <dbReference type="EMBL" id="AHG93646.1"/>
    </source>
</evidence>
<dbReference type="RefSeq" id="WP_025414940.1">
    <property type="nucleotide sequence ID" value="NZ_CP007130.1"/>
</dbReference>
<accession>W0RSH3</accession>
<evidence type="ECO:0000313" key="4">
    <source>
        <dbReference type="Proteomes" id="UP000019151"/>
    </source>
</evidence>
<dbReference type="OrthoDB" id="9786766at2"/>
<dbReference type="HOGENOM" id="CLU_016090_1_0_0"/>
<dbReference type="SUPFAM" id="SSF49344">
    <property type="entry name" value="CBD9-like"/>
    <property type="match status" value="1"/>
</dbReference>
<dbReference type="Pfam" id="PF19313">
    <property type="entry name" value="DUF5916"/>
    <property type="match status" value="1"/>
</dbReference>
<organism evidence="3 4">
    <name type="scientific">Gemmatirosa kalamazoonensis</name>
    <dbReference type="NCBI Taxonomy" id="861299"/>
    <lineage>
        <taxon>Bacteria</taxon>
        <taxon>Pseudomonadati</taxon>
        <taxon>Gemmatimonadota</taxon>
        <taxon>Gemmatimonadia</taxon>
        <taxon>Gemmatimonadales</taxon>
        <taxon>Gemmatimonadaceae</taxon>
        <taxon>Gemmatirosa</taxon>
    </lineage>
</organism>
<dbReference type="Proteomes" id="UP000019151">
    <property type="component" value="Plasmid 2"/>
</dbReference>